<reference evidence="1 2" key="1">
    <citation type="submission" date="2018-11" db="EMBL/GenBank/DDBJ databases">
        <title>Gemmobacter sp. nov., YIM 102744-1 draft genome.</title>
        <authorList>
            <person name="Li G."/>
            <person name="Jiang Y."/>
        </authorList>
    </citation>
    <scope>NUCLEOTIDE SEQUENCE [LARGE SCALE GENOMIC DNA]</scope>
    <source>
        <strain evidence="1 2">YIM 102744-1</strain>
    </source>
</reference>
<name>A0A3P3D3P8_9RHOB</name>
<accession>A0A3P3D3P8</accession>
<protein>
    <submittedName>
        <fullName evidence="1">Uncharacterized protein</fullName>
    </submittedName>
</protein>
<dbReference type="EMBL" id="RRAZ01000049">
    <property type="protein sequence ID" value="RRH69053.1"/>
    <property type="molecule type" value="Genomic_DNA"/>
</dbReference>
<gene>
    <name evidence="1" type="ORF">EG244_18895</name>
</gene>
<dbReference type="AlphaFoldDB" id="A0A3P3D3P8"/>
<organism evidence="1 2">
    <name type="scientific">Falsigemmobacter faecalis</name>
    <dbReference type="NCBI Taxonomy" id="2488730"/>
    <lineage>
        <taxon>Bacteria</taxon>
        <taxon>Pseudomonadati</taxon>
        <taxon>Pseudomonadota</taxon>
        <taxon>Alphaproteobacteria</taxon>
        <taxon>Rhodobacterales</taxon>
        <taxon>Paracoccaceae</taxon>
        <taxon>Falsigemmobacter</taxon>
    </lineage>
</organism>
<feature type="non-terminal residue" evidence="1">
    <location>
        <position position="1"/>
    </location>
</feature>
<evidence type="ECO:0000313" key="2">
    <source>
        <dbReference type="Proteomes" id="UP000282125"/>
    </source>
</evidence>
<proteinExistence type="predicted"/>
<keyword evidence="2" id="KW-1185">Reference proteome</keyword>
<comment type="caution">
    <text evidence="1">The sequence shown here is derived from an EMBL/GenBank/DDBJ whole genome shotgun (WGS) entry which is preliminary data.</text>
</comment>
<dbReference type="Proteomes" id="UP000282125">
    <property type="component" value="Unassembled WGS sequence"/>
</dbReference>
<evidence type="ECO:0000313" key="1">
    <source>
        <dbReference type="EMBL" id="RRH69053.1"/>
    </source>
</evidence>
<sequence length="94" mass="10826">CERITPSNREIKHLVAALLQKFDRIRSPRAYLRHLVQKAAARKFTCRPCDHGAIGMSDNLTVVKCAKPRRSIQDLPRENTYTQHKLKIVMSNIT</sequence>